<dbReference type="InterPro" id="IPR018702">
    <property type="entry name" value="DUF2207"/>
</dbReference>
<evidence type="ECO:0000256" key="1">
    <source>
        <dbReference type="SAM" id="Phobius"/>
    </source>
</evidence>
<dbReference type="Proteomes" id="UP001366085">
    <property type="component" value="Unassembled WGS sequence"/>
</dbReference>
<gene>
    <name evidence="5" type="ORF">WDU93_10205</name>
</gene>
<evidence type="ECO:0000256" key="2">
    <source>
        <dbReference type="SAM" id="SignalP"/>
    </source>
</evidence>
<evidence type="ECO:0000259" key="3">
    <source>
        <dbReference type="Pfam" id="PF09972"/>
    </source>
</evidence>
<evidence type="ECO:0000259" key="4">
    <source>
        <dbReference type="Pfam" id="PF20990"/>
    </source>
</evidence>
<organism evidence="5 6">
    <name type="scientific">Microbacterium istanbulense</name>
    <dbReference type="NCBI Taxonomy" id="3122049"/>
    <lineage>
        <taxon>Bacteria</taxon>
        <taxon>Bacillati</taxon>
        <taxon>Actinomycetota</taxon>
        <taxon>Actinomycetes</taxon>
        <taxon>Micrococcales</taxon>
        <taxon>Microbacteriaceae</taxon>
        <taxon>Microbacterium</taxon>
    </lineage>
</organism>
<name>A0ABU8LN99_9MICO</name>
<dbReference type="InterPro" id="IPR048389">
    <property type="entry name" value="YciQ-like_C"/>
</dbReference>
<keyword evidence="2" id="KW-0732">Signal</keyword>
<keyword evidence="1" id="KW-0472">Membrane</keyword>
<dbReference type="RefSeq" id="WP_337320252.1">
    <property type="nucleotide sequence ID" value="NZ_JBBDGN010000009.1"/>
</dbReference>
<keyword evidence="6" id="KW-1185">Reference proteome</keyword>
<keyword evidence="1" id="KW-1133">Transmembrane helix</keyword>
<dbReference type="EMBL" id="JBBDGN010000009">
    <property type="protein sequence ID" value="MEJ1092066.1"/>
    <property type="molecule type" value="Genomic_DNA"/>
</dbReference>
<comment type="caution">
    <text evidence="5">The sequence shown here is derived from an EMBL/GenBank/DDBJ whole genome shotgun (WGS) entry which is preliminary data.</text>
</comment>
<feature type="transmembrane region" description="Helical" evidence="1">
    <location>
        <begin position="252"/>
        <end position="275"/>
    </location>
</feature>
<dbReference type="Pfam" id="PF09972">
    <property type="entry name" value="DUF2207"/>
    <property type="match status" value="1"/>
</dbReference>
<feature type="transmembrane region" description="Helical" evidence="1">
    <location>
        <begin position="404"/>
        <end position="428"/>
    </location>
</feature>
<feature type="transmembrane region" description="Helical" evidence="1">
    <location>
        <begin position="434"/>
        <end position="455"/>
    </location>
</feature>
<feature type="signal peptide" evidence="2">
    <location>
        <begin position="1"/>
        <end position="28"/>
    </location>
</feature>
<proteinExistence type="predicted"/>
<protein>
    <submittedName>
        <fullName evidence="5">DUF2207 domain-containing protein</fullName>
    </submittedName>
</protein>
<evidence type="ECO:0000313" key="5">
    <source>
        <dbReference type="EMBL" id="MEJ1092066.1"/>
    </source>
</evidence>
<sequence length="602" mass="62587">MRSRTRALLLTALAGVMLLGAAPLAASADVDDADVNDFDYSSWHSRVELGMDAEGRSTAHVTETLVAEFPTTDQNRGIVRGYPERYEGAGLSLDIVSVTDADGEPVPHEVDAGENGVTYVLTGDDDFVHGPTTYVIEYTMRDVLLAAEGSGLDEFYWDLLPLDSTQDIGQFSADIVLSPALADAYTGESACYQGAQGETQTCALEGPSTDGDLFVVRSAGLPAGDGITVALGFDAGTVVQPPGRVADPAADFGAAIAAGGTMVLSAASWIAWALFVRGRRRAGGFIVAQYDVPTDLPPLLAAALLATPSDVIPAQIAHLAVRGALRIEDAPDGGRAVLLLQNRAAASTDLDRRTLSVLFPDDDSPTITLTGVDEALATQLTALVAGGKKEAARRGWTEKARSPIAVALCLAAIIALVCTLGFMVWSIVRDRDLIALSILAASLAGAAVLVTAIIASSRPVVLTAAGAERHAYLMGVREFIRVAESDRIRMLQSTTGAERRPDREADVVVLYERLLPYAMLFGEEKSWARVLEVAYADALAQPTWITGGHGIGFAVAMSSFSHSTEAAATYSAPSASGSSSFGGSMGGGFSGGGGGGGFSGGR</sequence>
<feature type="chain" id="PRO_5046394988" evidence="2">
    <location>
        <begin position="29"/>
        <end position="602"/>
    </location>
</feature>
<dbReference type="Pfam" id="PF20990">
    <property type="entry name" value="DUF2207_C"/>
    <property type="match status" value="1"/>
</dbReference>
<reference evidence="5 6" key="1">
    <citation type="submission" date="2024-02" db="EMBL/GenBank/DDBJ databases">
        <authorList>
            <person name="Saticioglu I.B."/>
        </authorList>
    </citation>
    <scope>NUCLEOTIDE SEQUENCE [LARGE SCALE GENOMIC DNA]</scope>
    <source>
        <strain evidence="5 6">Mu-43</strain>
    </source>
</reference>
<keyword evidence="1" id="KW-0812">Transmembrane</keyword>
<feature type="domain" description="DUF2207" evidence="3">
    <location>
        <begin position="57"/>
        <end position="233"/>
    </location>
</feature>
<evidence type="ECO:0000313" key="6">
    <source>
        <dbReference type="Proteomes" id="UP001366085"/>
    </source>
</evidence>
<feature type="domain" description="Predicted membrane protein YciQ-like C-terminal" evidence="4">
    <location>
        <begin position="289"/>
        <end position="531"/>
    </location>
</feature>
<accession>A0ABU8LN99</accession>